<protein>
    <submittedName>
        <fullName evidence="1">Uncharacterized protein</fullName>
    </submittedName>
</protein>
<comment type="caution">
    <text evidence="1">The sequence shown here is derived from an EMBL/GenBank/DDBJ whole genome shotgun (WGS) entry which is preliminary data.</text>
</comment>
<name>A0ABN9DS37_9NEOB</name>
<evidence type="ECO:0000313" key="2">
    <source>
        <dbReference type="Proteomes" id="UP001162483"/>
    </source>
</evidence>
<feature type="non-terminal residue" evidence="1">
    <location>
        <position position="90"/>
    </location>
</feature>
<dbReference type="EMBL" id="CATNWA010014680">
    <property type="protein sequence ID" value="CAI9574650.1"/>
    <property type="molecule type" value="Genomic_DNA"/>
</dbReference>
<reference evidence="1" key="1">
    <citation type="submission" date="2023-05" db="EMBL/GenBank/DDBJ databases">
        <authorList>
            <person name="Stuckert A."/>
        </authorList>
    </citation>
    <scope>NUCLEOTIDE SEQUENCE</scope>
</reference>
<organism evidence="1 2">
    <name type="scientific">Staurois parvus</name>
    <dbReference type="NCBI Taxonomy" id="386267"/>
    <lineage>
        <taxon>Eukaryota</taxon>
        <taxon>Metazoa</taxon>
        <taxon>Chordata</taxon>
        <taxon>Craniata</taxon>
        <taxon>Vertebrata</taxon>
        <taxon>Euteleostomi</taxon>
        <taxon>Amphibia</taxon>
        <taxon>Batrachia</taxon>
        <taxon>Anura</taxon>
        <taxon>Neobatrachia</taxon>
        <taxon>Ranoidea</taxon>
        <taxon>Ranidae</taxon>
        <taxon>Staurois</taxon>
    </lineage>
</organism>
<sequence>MLIGLCEIYIVYKLCNSSSNSRTEQYKAACFHGKTQHSTQGNPLIVHMLTPFCPVSLVQYQCFLLALITVLVSLGGKGHTFQLGAALHDS</sequence>
<keyword evidence="2" id="KW-1185">Reference proteome</keyword>
<proteinExistence type="predicted"/>
<accession>A0ABN9DS37</accession>
<gene>
    <name evidence="1" type="ORF">SPARVUS_LOCUS8020369</name>
</gene>
<evidence type="ECO:0000313" key="1">
    <source>
        <dbReference type="EMBL" id="CAI9574650.1"/>
    </source>
</evidence>
<dbReference type="Proteomes" id="UP001162483">
    <property type="component" value="Unassembled WGS sequence"/>
</dbReference>